<organism evidence="1">
    <name type="scientific">Salmonella enterica</name>
    <name type="common">Salmonella choleraesuis</name>
    <dbReference type="NCBI Taxonomy" id="28901"/>
    <lineage>
        <taxon>Bacteria</taxon>
        <taxon>Pseudomonadati</taxon>
        <taxon>Pseudomonadota</taxon>
        <taxon>Gammaproteobacteria</taxon>
        <taxon>Enterobacterales</taxon>
        <taxon>Enterobacteriaceae</taxon>
        <taxon>Salmonella</taxon>
    </lineage>
</organism>
<protein>
    <submittedName>
        <fullName evidence="1">Uncharacterized protein</fullName>
    </submittedName>
</protein>
<comment type="caution">
    <text evidence="1">The sequence shown here is derived from an EMBL/GenBank/DDBJ whole genome shotgun (WGS) entry which is preliminary data.</text>
</comment>
<name>A0A5T9SP40_SALER</name>
<sequence length="186" mass="20972">MSEFKTCSRCKKLLPIEVFPETKKAITGLKTNYENRCRPCKAAAAREWRKKNPGYSGTGILKAIPKEHRKWYSAVSFRLKDAKSRCKKLGKPMPDCTVEYLFEILKSQEFKCALTSATLVIESGHPLCLSLDQIEPSKGYSIGNVQWLAWCVNRAKGDLSTNDFVDMCDAVLNNQKVQRLSKSSVS</sequence>
<proteinExistence type="predicted"/>
<reference evidence="1" key="1">
    <citation type="submission" date="2018-10" db="EMBL/GenBank/DDBJ databases">
        <authorList>
            <consortium name="Veterinary Laboratory Investigation and Response Network"/>
        </authorList>
    </citation>
    <scope>NUCLEOTIDE SEQUENCE</scope>
    <source>
        <strain evidence="1">SAL-18-VL-OH-GA-0003</strain>
    </source>
</reference>
<dbReference type="AlphaFoldDB" id="A0A5T9SP40"/>
<dbReference type="EMBL" id="AAGHOJ010000088">
    <property type="protein sequence ID" value="EBO1428365.1"/>
    <property type="molecule type" value="Genomic_DNA"/>
</dbReference>
<gene>
    <name evidence="1" type="ORF">D5Q97_24185</name>
</gene>
<evidence type="ECO:0000313" key="1">
    <source>
        <dbReference type="EMBL" id="EBO1428365.1"/>
    </source>
</evidence>
<accession>A0A5T9SP40</accession>
<dbReference type="Gene3D" id="3.30.40.220">
    <property type="match status" value="1"/>
</dbReference>